<dbReference type="EMBL" id="MH744419">
    <property type="protein sequence ID" value="AYD81536.1"/>
    <property type="molecule type" value="Genomic_DNA"/>
</dbReference>
<accession>A0A386KBA4</accession>
<sequence length="75" mass="8004">MITAQLLGGPCDGRTIQLADDMQAFHVPCTVITDNPDMQGEFVGPGFPCVATYAFFQTLPSGTKVFRLSGIHSNA</sequence>
<reference evidence="1 2" key="1">
    <citation type="submission" date="2018-08" db="EMBL/GenBank/DDBJ databases">
        <authorList>
            <person name="Edupali M."/>
            <person name="Eltaeb M."/>
            <person name="Griswold I."/>
            <person name="Han P."/>
            <person name="Iszauk E."/>
            <person name="Joshi S."/>
            <person name="Kim Y."/>
            <person name="Krakopolsky K."/>
            <person name="Kubyshko V."/>
            <person name="Lee J."/>
            <person name="Lee N.Y."/>
            <person name="Lumaj G."/>
            <person name="Muskovitz J."/>
            <person name="Ning J."/>
            <person name="Noll E."/>
            <person name="Persaud B."/>
            <person name="Shankar N."/>
            <person name="Shim K."/>
            <person name="Srinivasan C."/>
            <person name="Yoon I."/>
            <person name="Zhang S."/>
            <person name="Ziausyte U."/>
            <person name="Jarvik J.W."/>
            <person name="Mcguier N."/>
            <person name="Lopez A.J."/>
            <person name="Garlena R.A."/>
            <person name="Russell D.A."/>
            <person name="Pope W.H."/>
            <person name="Jacobs-Sera D."/>
            <person name="Hatfull G.F."/>
        </authorList>
    </citation>
    <scope>NUCLEOTIDE SEQUENCE [LARGE SCALE GENOMIC DNA]</scope>
</reference>
<organism evidence="1 2">
    <name type="scientific">Arthrobacter phage KBurrousTX</name>
    <dbReference type="NCBI Taxonomy" id="2315608"/>
    <lineage>
        <taxon>Viruses</taxon>
        <taxon>Duplodnaviria</taxon>
        <taxon>Heunggongvirae</taxon>
        <taxon>Uroviricota</taxon>
        <taxon>Caudoviricetes</taxon>
        <taxon>Klausavirus</taxon>
        <taxon>Klausavirus kburrousTX</taxon>
    </lineage>
</organism>
<evidence type="ECO:0000313" key="2">
    <source>
        <dbReference type="Proteomes" id="UP000278416"/>
    </source>
</evidence>
<gene>
    <name evidence="1" type="primary">42</name>
    <name evidence="1" type="ORF">KBurrousTX_42</name>
</gene>
<dbReference type="GeneID" id="55810988"/>
<protein>
    <submittedName>
        <fullName evidence="1">Uncharacterized protein</fullName>
    </submittedName>
</protein>
<name>A0A386KBA4_9CAUD</name>
<dbReference type="KEGG" id="vg:55810988"/>
<dbReference type="RefSeq" id="YP_009881715.1">
    <property type="nucleotide sequence ID" value="NC_049442.1"/>
</dbReference>
<dbReference type="Proteomes" id="UP000278416">
    <property type="component" value="Segment"/>
</dbReference>
<proteinExistence type="predicted"/>
<keyword evidence="2" id="KW-1185">Reference proteome</keyword>
<evidence type="ECO:0000313" key="1">
    <source>
        <dbReference type="EMBL" id="AYD81536.1"/>
    </source>
</evidence>